<dbReference type="SUPFAM" id="SSF51445">
    <property type="entry name" value="(Trans)glycosidases"/>
    <property type="match status" value="1"/>
</dbReference>
<evidence type="ECO:0000313" key="10">
    <source>
        <dbReference type="Proteomes" id="UP000568380"/>
    </source>
</evidence>
<dbReference type="GO" id="GO:0006004">
    <property type="term" value="P:fucose metabolic process"/>
    <property type="evidence" value="ECO:0007669"/>
    <property type="project" value="InterPro"/>
</dbReference>
<comment type="function">
    <text evidence="1">Alpha-L-fucosidase is responsible for hydrolyzing the alpha-1,6-linked fucose joined to the reducing-end N-acetylglucosamine of the carbohydrate moieties of glycoproteins.</text>
</comment>
<protein>
    <recommendedName>
        <fullName evidence="3">alpha-L-fucosidase</fullName>
        <ecNumber evidence="3">3.2.1.51</ecNumber>
    </recommendedName>
</protein>
<dbReference type="PIRSF" id="PIRSF001092">
    <property type="entry name" value="Alpha-L-fucosidase"/>
    <property type="match status" value="1"/>
</dbReference>
<organism evidence="9 10">
    <name type="scientific">Nonomuraea endophytica</name>
    <dbReference type="NCBI Taxonomy" id="714136"/>
    <lineage>
        <taxon>Bacteria</taxon>
        <taxon>Bacillati</taxon>
        <taxon>Actinomycetota</taxon>
        <taxon>Actinomycetes</taxon>
        <taxon>Streptosporangiales</taxon>
        <taxon>Streptosporangiaceae</taxon>
        <taxon>Nonomuraea</taxon>
    </lineage>
</organism>
<dbReference type="PANTHER" id="PTHR10030:SF37">
    <property type="entry name" value="ALPHA-L-FUCOSIDASE-RELATED"/>
    <property type="match status" value="1"/>
</dbReference>
<dbReference type="EMBL" id="JACHIN010000003">
    <property type="protein sequence ID" value="MBB5077343.1"/>
    <property type="molecule type" value="Genomic_DNA"/>
</dbReference>
<dbReference type="InterPro" id="IPR017853">
    <property type="entry name" value="GH"/>
</dbReference>
<feature type="domain" description="Glycoside hydrolase family 29 N-terminal" evidence="8">
    <location>
        <begin position="3"/>
        <end position="296"/>
    </location>
</feature>
<evidence type="ECO:0000256" key="1">
    <source>
        <dbReference type="ARBA" id="ARBA00004071"/>
    </source>
</evidence>
<evidence type="ECO:0000256" key="6">
    <source>
        <dbReference type="ARBA" id="ARBA00023295"/>
    </source>
</evidence>
<sequence>MAIQSWFPQAKLGIFVHWGIYAVDGVAESWSFFDGRVGYDDYMKQVDGFTADRFDAAQWSDLFDEAGARYAVLTAKHHDGFALWPTALSGLRTERDFVGEYVSAMRERGLHAGLYFSHLDWSHPDYASVGTGDNRFSHPEPGKEDPAAWERFLAFHRGQLRELQERYAPDLLWFDGDWERDAATWRMTELREELLGRQPKVVINGRMQGEGDYATPEQGVPIEPPAGPWELCLTINDSWGHQGHDTNHKSVRQLVRIFAETIGGGGNLLLDVGPRADGTITPEQSSRLRELGAWIRPRAEAIYPTGRGLPPGHFNGASTVSADRRTLYLFVFDRPNEFVVLRGVRNKVSSVRVLGGGAELRHERFGGLHEVPGWEYVYLADSDLDPLCTVLEVRLDGELEVYRDHTRD</sequence>
<proteinExistence type="inferred from homology"/>
<evidence type="ECO:0000256" key="3">
    <source>
        <dbReference type="ARBA" id="ARBA00012662"/>
    </source>
</evidence>
<comment type="similarity">
    <text evidence="2">Belongs to the glycosyl hydrolase 29 family.</text>
</comment>
<dbReference type="InterPro" id="IPR016286">
    <property type="entry name" value="FUC_metazoa-typ"/>
</dbReference>
<feature type="site" description="May be important for catalysis" evidence="7">
    <location>
        <position position="232"/>
    </location>
</feature>
<dbReference type="GO" id="GO:0016139">
    <property type="term" value="P:glycoside catabolic process"/>
    <property type="evidence" value="ECO:0007669"/>
    <property type="project" value="TreeGrafter"/>
</dbReference>
<keyword evidence="5 9" id="KW-0378">Hydrolase</keyword>
<name>A0A7W8A2R5_9ACTN</name>
<dbReference type="RefSeq" id="WP_184961085.1">
    <property type="nucleotide sequence ID" value="NZ_JACHIN010000003.1"/>
</dbReference>
<dbReference type="PRINTS" id="PR00741">
    <property type="entry name" value="GLHYDRLASE29"/>
</dbReference>
<dbReference type="InterPro" id="IPR057739">
    <property type="entry name" value="Glyco_hydro_29_N"/>
</dbReference>
<evidence type="ECO:0000256" key="2">
    <source>
        <dbReference type="ARBA" id="ARBA00007951"/>
    </source>
</evidence>
<accession>A0A7W8A2R5</accession>
<evidence type="ECO:0000259" key="8">
    <source>
        <dbReference type="Pfam" id="PF01120"/>
    </source>
</evidence>
<dbReference type="GO" id="GO:0005764">
    <property type="term" value="C:lysosome"/>
    <property type="evidence" value="ECO:0007669"/>
    <property type="project" value="TreeGrafter"/>
</dbReference>
<dbReference type="PANTHER" id="PTHR10030">
    <property type="entry name" value="ALPHA-L-FUCOSIDASE"/>
    <property type="match status" value="1"/>
</dbReference>
<dbReference type="Pfam" id="PF01120">
    <property type="entry name" value="Alpha_L_fucos"/>
    <property type="match status" value="1"/>
</dbReference>
<keyword evidence="10" id="KW-1185">Reference proteome</keyword>
<evidence type="ECO:0000256" key="4">
    <source>
        <dbReference type="ARBA" id="ARBA00022729"/>
    </source>
</evidence>
<dbReference type="InterPro" id="IPR000933">
    <property type="entry name" value="Glyco_hydro_29"/>
</dbReference>
<comment type="caution">
    <text evidence="9">The sequence shown here is derived from an EMBL/GenBank/DDBJ whole genome shotgun (WGS) entry which is preliminary data.</text>
</comment>
<dbReference type="Gene3D" id="3.20.20.80">
    <property type="entry name" value="Glycosidases"/>
    <property type="match status" value="1"/>
</dbReference>
<keyword evidence="6 9" id="KW-0326">Glycosidase</keyword>
<gene>
    <name evidence="9" type="ORF">HNR40_002816</name>
</gene>
<dbReference type="SMART" id="SM00812">
    <property type="entry name" value="Alpha_L_fucos"/>
    <property type="match status" value="1"/>
</dbReference>
<evidence type="ECO:0000256" key="5">
    <source>
        <dbReference type="ARBA" id="ARBA00022801"/>
    </source>
</evidence>
<dbReference type="EC" id="3.2.1.51" evidence="3"/>
<dbReference type="Proteomes" id="UP000568380">
    <property type="component" value="Unassembled WGS sequence"/>
</dbReference>
<dbReference type="GO" id="GO:0004560">
    <property type="term" value="F:alpha-L-fucosidase activity"/>
    <property type="evidence" value="ECO:0007669"/>
    <property type="project" value="UniProtKB-EC"/>
</dbReference>
<keyword evidence="4" id="KW-0732">Signal</keyword>
<dbReference type="AlphaFoldDB" id="A0A7W8A2R5"/>
<evidence type="ECO:0000256" key="7">
    <source>
        <dbReference type="PIRSR" id="PIRSR001092-1"/>
    </source>
</evidence>
<reference evidence="9 10" key="1">
    <citation type="submission" date="2020-08" db="EMBL/GenBank/DDBJ databases">
        <title>Genomic Encyclopedia of Type Strains, Phase IV (KMG-IV): sequencing the most valuable type-strain genomes for metagenomic binning, comparative biology and taxonomic classification.</title>
        <authorList>
            <person name="Goeker M."/>
        </authorList>
    </citation>
    <scope>NUCLEOTIDE SEQUENCE [LARGE SCALE GENOMIC DNA]</scope>
    <source>
        <strain evidence="9 10">DSM 45385</strain>
    </source>
</reference>
<evidence type="ECO:0000313" key="9">
    <source>
        <dbReference type="EMBL" id="MBB5077343.1"/>
    </source>
</evidence>